<protein>
    <recommendedName>
        <fullName evidence="1">Integrase catalytic domain-containing protein</fullName>
    </recommendedName>
</protein>
<accession>A0ABD0MKN0</accession>
<gene>
    <name evidence="2" type="ORF">M9458_055257</name>
</gene>
<keyword evidence="3" id="KW-1185">Reference proteome</keyword>
<organism evidence="2 3">
    <name type="scientific">Cirrhinus mrigala</name>
    <name type="common">Mrigala</name>
    <dbReference type="NCBI Taxonomy" id="683832"/>
    <lineage>
        <taxon>Eukaryota</taxon>
        <taxon>Metazoa</taxon>
        <taxon>Chordata</taxon>
        <taxon>Craniata</taxon>
        <taxon>Vertebrata</taxon>
        <taxon>Euteleostomi</taxon>
        <taxon>Actinopterygii</taxon>
        <taxon>Neopterygii</taxon>
        <taxon>Teleostei</taxon>
        <taxon>Ostariophysi</taxon>
        <taxon>Cypriniformes</taxon>
        <taxon>Cyprinidae</taxon>
        <taxon>Labeoninae</taxon>
        <taxon>Labeonini</taxon>
        <taxon>Cirrhinus</taxon>
    </lineage>
</organism>
<dbReference type="Proteomes" id="UP001529510">
    <property type="component" value="Unassembled WGS sequence"/>
</dbReference>
<dbReference type="EMBL" id="JAMKFB020000430">
    <property type="protein sequence ID" value="KAL0149469.1"/>
    <property type="molecule type" value="Genomic_DNA"/>
</dbReference>
<dbReference type="SUPFAM" id="SSF53098">
    <property type="entry name" value="Ribonuclease H-like"/>
    <property type="match status" value="1"/>
</dbReference>
<dbReference type="Gene3D" id="3.30.420.10">
    <property type="entry name" value="Ribonuclease H-like superfamily/Ribonuclease H"/>
    <property type="match status" value="1"/>
</dbReference>
<feature type="domain" description="Integrase catalytic" evidence="1">
    <location>
        <begin position="189"/>
        <end position="371"/>
    </location>
</feature>
<proteinExistence type="predicted"/>
<comment type="caution">
    <text evidence="2">The sequence shown here is derived from an EMBL/GenBank/DDBJ whole genome shotgun (WGS) entry which is preliminary data.</text>
</comment>
<dbReference type="AlphaFoldDB" id="A0ABD0MKN0"/>
<name>A0ABD0MKN0_CIRMR</name>
<evidence type="ECO:0000313" key="3">
    <source>
        <dbReference type="Proteomes" id="UP001529510"/>
    </source>
</evidence>
<dbReference type="PANTHER" id="PTHR47331">
    <property type="entry name" value="PHD-TYPE DOMAIN-CONTAINING PROTEIN"/>
    <property type="match status" value="1"/>
</dbReference>
<evidence type="ECO:0000313" key="2">
    <source>
        <dbReference type="EMBL" id="KAL0149469.1"/>
    </source>
</evidence>
<dbReference type="InterPro" id="IPR041588">
    <property type="entry name" value="Integrase_H2C2"/>
</dbReference>
<dbReference type="InterPro" id="IPR001584">
    <property type="entry name" value="Integrase_cat-core"/>
</dbReference>
<dbReference type="PROSITE" id="PS50994">
    <property type="entry name" value="INTEGRASE"/>
    <property type="match status" value="1"/>
</dbReference>
<evidence type="ECO:0000259" key="1">
    <source>
        <dbReference type="PROSITE" id="PS50994"/>
    </source>
</evidence>
<dbReference type="Pfam" id="PF17921">
    <property type="entry name" value="Integrase_H2C2"/>
    <property type="match status" value="1"/>
</dbReference>
<sequence>MLLYLSQKRKEAAAVFPQHPKTQEALDNHMIKVKSQLGAQTLSVEDLVLAEESLVRYVQQQSFQDEITLLNKGHAVKTSSRIYKLDPILDNGILRVGGRLSRMAMPEEFKHPAILPSESHLCRLLMDHIHKMSGHCGRSQLLAKLHKRYWITRGNVTVRKVIRDCLFCRRWHGSALEQKMADLPLNRITPDLPPFSHVGIDYFGPIEVKRGRAHVKRYRVIFTCFNSRAVHLEMAYSLNTDSCICALRRFMCRRGQVKEFISDNGTNFIGAERELREAFADIIQDKIQKAMLRENVKWTFNPPLGSHHGGVWEQIIRILKKILCSILRQQTLDDEGLQTALCEVEVILNDHPIITVSEDSKDPEALTLNHLLQLKGIPDLPPGIFQKDNIYSRRRWKQVQYICDLFLEMMG</sequence>
<dbReference type="InterPro" id="IPR012337">
    <property type="entry name" value="RNaseH-like_sf"/>
</dbReference>
<dbReference type="InterPro" id="IPR036397">
    <property type="entry name" value="RNaseH_sf"/>
</dbReference>
<reference evidence="2 3" key="1">
    <citation type="submission" date="2024-05" db="EMBL/GenBank/DDBJ databases">
        <title>Genome sequencing and assembly of Indian major carp, Cirrhinus mrigala (Hamilton, 1822).</title>
        <authorList>
            <person name="Mohindra V."/>
            <person name="Chowdhury L.M."/>
            <person name="Lal K."/>
            <person name="Jena J.K."/>
        </authorList>
    </citation>
    <scope>NUCLEOTIDE SEQUENCE [LARGE SCALE GENOMIC DNA]</scope>
    <source>
        <strain evidence="2">CM1030</strain>
        <tissue evidence="2">Blood</tissue>
    </source>
</reference>
<dbReference type="Gene3D" id="1.10.340.70">
    <property type="match status" value="1"/>
</dbReference>
<dbReference type="PANTHER" id="PTHR47331:SF1">
    <property type="entry name" value="GAG-LIKE PROTEIN"/>
    <property type="match status" value="1"/>
</dbReference>